<dbReference type="Pfam" id="PF00583">
    <property type="entry name" value="Acetyltransf_1"/>
    <property type="match status" value="1"/>
</dbReference>
<dbReference type="CDD" id="cd04301">
    <property type="entry name" value="NAT_SF"/>
    <property type="match status" value="1"/>
</dbReference>
<dbReference type="SUPFAM" id="SSF55729">
    <property type="entry name" value="Acyl-CoA N-acyltransferases (Nat)"/>
    <property type="match status" value="1"/>
</dbReference>
<evidence type="ECO:0000313" key="4">
    <source>
        <dbReference type="Proteomes" id="UP000245667"/>
    </source>
</evidence>
<reference evidence="3 4" key="1">
    <citation type="submission" date="2018-05" db="EMBL/GenBank/DDBJ databases">
        <title>Genomic Encyclopedia of Archaeal and Bacterial Type Strains, Phase II (KMG-II): from individual species to whole genera.</title>
        <authorList>
            <person name="Goeker M."/>
        </authorList>
    </citation>
    <scope>NUCLEOTIDE SEQUENCE [LARGE SCALE GENOMIC DNA]</scope>
    <source>
        <strain evidence="3 4">DSM 23514</strain>
    </source>
</reference>
<dbReference type="Gene3D" id="3.40.630.30">
    <property type="match status" value="1"/>
</dbReference>
<gene>
    <name evidence="2" type="ORF">HZY62_18535</name>
    <name evidence="3" type="ORF">LX92_03999</name>
</gene>
<dbReference type="PROSITE" id="PS51186">
    <property type="entry name" value="GNAT"/>
    <property type="match status" value="1"/>
</dbReference>
<protein>
    <submittedName>
        <fullName evidence="3">Acetyltransferase (GNAT) family protein</fullName>
    </submittedName>
    <submittedName>
        <fullName evidence="2">GNAT family N-acetyltransferase</fullName>
    </submittedName>
</protein>
<keyword evidence="5" id="KW-1185">Reference proteome</keyword>
<dbReference type="Proteomes" id="UP000651837">
    <property type="component" value="Unassembled WGS sequence"/>
</dbReference>
<reference evidence="2 5" key="2">
    <citation type="submission" date="2020-07" db="EMBL/GenBank/DDBJ databases">
        <title>The draft genome sequence of Maribacter polysiphoniae KCTC 22021.</title>
        <authorList>
            <person name="Mu L."/>
        </authorList>
    </citation>
    <scope>NUCLEOTIDE SEQUENCE [LARGE SCALE GENOMIC DNA]</scope>
    <source>
        <strain evidence="2 5">KCTC 22021</strain>
    </source>
</reference>
<dbReference type="GO" id="GO:0016747">
    <property type="term" value="F:acyltransferase activity, transferring groups other than amino-acyl groups"/>
    <property type="evidence" value="ECO:0007669"/>
    <property type="project" value="InterPro"/>
</dbReference>
<dbReference type="InterPro" id="IPR000182">
    <property type="entry name" value="GNAT_dom"/>
</dbReference>
<name>A0A316DUQ6_9FLAO</name>
<keyword evidence="3" id="KW-0808">Transferase</keyword>
<dbReference type="EMBL" id="JACWLN010000012">
    <property type="protein sequence ID" value="MBD1262601.1"/>
    <property type="molecule type" value="Genomic_DNA"/>
</dbReference>
<dbReference type="RefSeq" id="WP_109654347.1">
    <property type="nucleotide sequence ID" value="NZ_JACWLN010000012.1"/>
</dbReference>
<dbReference type="Proteomes" id="UP000245667">
    <property type="component" value="Unassembled WGS sequence"/>
</dbReference>
<comment type="caution">
    <text evidence="3">The sequence shown here is derived from an EMBL/GenBank/DDBJ whole genome shotgun (WGS) entry which is preliminary data.</text>
</comment>
<evidence type="ECO:0000313" key="2">
    <source>
        <dbReference type="EMBL" id="MBD1262601.1"/>
    </source>
</evidence>
<proteinExistence type="predicted"/>
<organism evidence="3 4">
    <name type="scientific">Maribacter polysiphoniae</name>
    <dbReference type="NCBI Taxonomy" id="429344"/>
    <lineage>
        <taxon>Bacteria</taxon>
        <taxon>Pseudomonadati</taxon>
        <taxon>Bacteroidota</taxon>
        <taxon>Flavobacteriia</taxon>
        <taxon>Flavobacteriales</taxon>
        <taxon>Flavobacteriaceae</taxon>
        <taxon>Maribacter</taxon>
    </lineage>
</organism>
<dbReference type="EMBL" id="QGGQ01000013">
    <property type="protein sequence ID" value="PWK21198.1"/>
    <property type="molecule type" value="Genomic_DNA"/>
</dbReference>
<dbReference type="AlphaFoldDB" id="A0A316DUQ6"/>
<evidence type="ECO:0000259" key="1">
    <source>
        <dbReference type="PROSITE" id="PS51186"/>
    </source>
</evidence>
<accession>A0A316DUQ6</accession>
<evidence type="ECO:0000313" key="5">
    <source>
        <dbReference type="Proteomes" id="UP000651837"/>
    </source>
</evidence>
<dbReference type="InterPro" id="IPR016181">
    <property type="entry name" value="Acyl_CoA_acyltransferase"/>
</dbReference>
<evidence type="ECO:0000313" key="3">
    <source>
        <dbReference type="EMBL" id="PWK21198.1"/>
    </source>
</evidence>
<dbReference type="OrthoDB" id="4228396at2"/>
<feature type="domain" description="N-acetyltransferase" evidence="1">
    <location>
        <begin position="1"/>
        <end position="156"/>
    </location>
</feature>
<sequence length="278" mass="32457">MIVQNLSNIAFDELLNCFFNAFENYYVKMPTDRDYYKERWKAAKVDFNYSYGMFDKGKLVGFIIHAIDKREGTLTAFNTGTGVLPEYRGKRIIHSIYKYAIKDLEQNGIMKIKLEVITGNTIAIRTYKAIGFEICKNFKCFHGAILPKILEQVKIKEIESNDVRWEELPNQELYSWDNQKESLLNGIYNYFQVLNTNNEPESFFIIKPDSGYLAQLDLLNTKGTDSWERLFSAIKQISTTIKINNVDDRLKEKINQLMSIGLDNKINQYEMELKIKRG</sequence>